<evidence type="ECO:0000313" key="2">
    <source>
        <dbReference type="EMBL" id="VYU35738.1"/>
    </source>
</evidence>
<name>A0A6N3E7F9_9ENTR</name>
<protein>
    <submittedName>
        <fullName evidence="2">Uncharacterized protein</fullName>
    </submittedName>
</protein>
<organism evidence="2">
    <name type="scientific">Phytobacter massiliensis</name>
    <dbReference type="NCBI Taxonomy" id="1485952"/>
    <lineage>
        <taxon>Bacteria</taxon>
        <taxon>Pseudomonadati</taxon>
        <taxon>Pseudomonadota</taxon>
        <taxon>Gammaproteobacteria</taxon>
        <taxon>Enterobacterales</taxon>
        <taxon>Enterobacteriaceae</taxon>
        <taxon>Phytobacter</taxon>
    </lineage>
</organism>
<dbReference type="RefSeq" id="WP_156566125.1">
    <property type="nucleotide sequence ID" value="NZ_CACRTZ010000016.1"/>
</dbReference>
<feature type="transmembrane region" description="Helical" evidence="1">
    <location>
        <begin position="69"/>
        <end position="87"/>
    </location>
</feature>
<sequence length="232" mass="25672">MKAKIIFLPFFCIYYGFAIIRDVVPFYQDYALMDWLALIGMFIIGTFISLPLFLTLLKGNASSSGFLKRTLISALIGNFMQVTVLIMLWGSSIEIYVCMSLLPLMVYLLLAFKNGGDKLMMDKDTGLFYTVRGEKIIPLTPVESKKYLTSNAHSPSVIEFSSSLTPMFDGAISFQELYPVNSFGNELHSNQVVNPSSGVPMIGGIGGLDIHGNSFGTKFNEPSSNYDPSRGY</sequence>
<keyword evidence="1" id="KW-0472">Membrane</keyword>
<feature type="transmembrane region" description="Helical" evidence="1">
    <location>
        <begin position="35"/>
        <end position="57"/>
    </location>
</feature>
<dbReference type="AlphaFoldDB" id="A0A6N3E7F9"/>
<dbReference type="EMBL" id="CACRTZ010000016">
    <property type="protein sequence ID" value="VYU35738.1"/>
    <property type="molecule type" value="Genomic_DNA"/>
</dbReference>
<keyword evidence="1" id="KW-1133">Transmembrane helix</keyword>
<feature type="transmembrane region" description="Helical" evidence="1">
    <location>
        <begin position="5"/>
        <end position="23"/>
    </location>
</feature>
<reference evidence="2" key="1">
    <citation type="submission" date="2019-11" db="EMBL/GenBank/DDBJ databases">
        <authorList>
            <person name="Feng L."/>
        </authorList>
    </citation>
    <scope>NUCLEOTIDE SEQUENCE</scope>
    <source>
        <strain evidence="2">EMassiliensisLFYP7</strain>
    </source>
</reference>
<keyword evidence="1" id="KW-0812">Transmembrane</keyword>
<feature type="transmembrane region" description="Helical" evidence="1">
    <location>
        <begin position="93"/>
        <end position="112"/>
    </location>
</feature>
<proteinExistence type="predicted"/>
<accession>A0A6N3E7F9</accession>
<gene>
    <name evidence="2" type="ORF">EMLFYP7_02094</name>
</gene>
<evidence type="ECO:0000256" key="1">
    <source>
        <dbReference type="SAM" id="Phobius"/>
    </source>
</evidence>